<feature type="domain" description="HTH tetR-type" evidence="3">
    <location>
        <begin position="12"/>
        <end position="72"/>
    </location>
</feature>
<protein>
    <submittedName>
        <fullName evidence="4">TetR/AcrR family transcriptional regulator C-terminal ligand-binding domain-containing protein</fullName>
    </submittedName>
</protein>
<keyword evidence="1 2" id="KW-0238">DNA-binding</keyword>
<sequence>MSKPGRPAGPAAETAQLVLSAALDLLLTEGGAALTPQRLHAVTGVARTTIYRHWPMPRDFLAALIAVAPHPGPQPSGDPAADLHAEVDLLCDRLRDKPVAAFLRALVTASSTDPDCVPLRQRYVMDLLAPIHRAVRALTVDAECDVEEAAMAIVSPLLVDALLLDRAADRSRAHRAVDDLLARATDPTRHPTSRGMSR</sequence>
<name>A0ABZ1N574_9NOCA</name>
<dbReference type="Gene3D" id="1.10.357.10">
    <property type="entry name" value="Tetracycline Repressor, domain 2"/>
    <property type="match status" value="1"/>
</dbReference>
<gene>
    <name evidence="4" type="ORF">OG308_28150</name>
</gene>
<evidence type="ECO:0000259" key="3">
    <source>
        <dbReference type="PROSITE" id="PS50977"/>
    </source>
</evidence>
<dbReference type="PROSITE" id="PS50977">
    <property type="entry name" value="HTH_TETR_2"/>
    <property type="match status" value="1"/>
</dbReference>
<dbReference type="Proteomes" id="UP001621418">
    <property type="component" value="Chromosome"/>
</dbReference>
<dbReference type="InterPro" id="IPR001647">
    <property type="entry name" value="HTH_TetR"/>
</dbReference>
<dbReference type="RefSeq" id="WP_328655597.1">
    <property type="nucleotide sequence ID" value="NZ_CP108014.1"/>
</dbReference>
<accession>A0ABZ1N574</accession>
<evidence type="ECO:0000313" key="5">
    <source>
        <dbReference type="Proteomes" id="UP001621418"/>
    </source>
</evidence>
<dbReference type="SUPFAM" id="SSF46689">
    <property type="entry name" value="Homeodomain-like"/>
    <property type="match status" value="1"/>
</dbReference>
<dbReference type="SUPFAM" id="SSF48498">
    <property type="entry name" value="Tetracyclin repressor-like, C-terminal domain"/>
    <property type="match status" value="1"/>
</dbReference>
<evidence type="ECO:0000256" key="2">
    <source>
        <dbReference type="PROSITE-ProRule" id="PRU00335"/>
    </source>
</evidence>
<dbReference type="InterPro" id="IPR009057">
    <property type="entry name" value="Homeodomain-like_sf"/>
</dbReference>
<dbReference type="InterPro" id="IPR036271">
    <property type="entry name" value="Tet_transcr_reg_TetR-rel_C_sf"/>
</dbReference>
<dbReference type="Gene3D" id="1.10.10.60">
    <property type="entry name" value="Homeodomain-like"/>
    <property type="match status" value="1"/>
</dbReference>
<organism evidence="4 5">
    <name type="scientific">Nocardia salmonicida</name>
    <dbReference type="NCBI Taxonomy" id="53431"/>
    <lineage>
        <taxon>Bacteria</taxon>
        <taxon>Bacillati</taxon>
        <taxon>Actinomycetota</taxon>
        <taxon>Actinomycetes</taxon>
        <taxon>Mycobacteriales</taxon>
        <taxon>Nocardiaceae</taxon>
        <taxon>Nocardia</taxon>
    </lineage>
</organism>
<keyword evidence="5" id="KW-1185">Reference proteome</keyword>
<reference evidence="4 5" key="1">
    <citation type="submission" date="2022-10" db="EMBL/GenBank/DDBJ databases">
        <title>The complete genomes of actinobacterial strains from the NBC collection.</title>
        <authorList>
            <person name="Joergensen T.S."/>
            <person name="Alvarez Arevalo M."/>
            <person name="Sterndorff E.B."/>
            <person name="Faurdal D."/>
            <person name="Vuksanovic O."/>
            <person name="Mourched A.-S."/>
            <person name="Charusanti P."/>
            <person name="Shaw S."/>
            <person name="Blin K."/>
            <person name="Weber T."/>
        </authorList>
    </citation>
    <scope>NUCLEOTIDE SEQUENCE [LARGE SCALE GENOMIC DNA]</scope>
    <source>
        <strain evidence="4 5">NBC_01413</strain>
    </source>
</reference>
<evidence type="ECO:0000313" key="4">
    <source>
        <dbReference type="EMBL" id="WTY35140.1"/>
    </source>
</evidence>
<proteinExistence type="predicted"/>
<dbReference type="GeneID" id="91378018"/>
<evidence type="ECO:0000256" key="1">
    <source>
        <dbReference type="ARBA" id="ARBA00023125"/>
    </source>
</evidence>
<feature type="DNA-binding region" description="H-T-H motif" evidence="2">
    <location>
        <begin position="35"/>
        <end position="54"/>
    </location>
</feature>
<dbReference type="EMBL" id="CP109527">
    <property type="protein sequence ID" value="WTY35140.1"/>
    <property type="molecule type" value="Genomic_DNA"/>
</dbReference>